<dbReference type="RefSeq" id="WP_053061224.1">
    <property type="nucleotide sequence ID" value="NZ_LECT01000037.1"/>
</dbReference>
<reference evidence="1" key="1">
    <citation type="submission" date="2015-05" db="EMBL/GenBank/DDBJ databases">
        <title>Permanent draft genome of Rhodopirellula islandicus K833.</title>
        <authorList>
            <person name="Kizina J."/>
            <person name="Richter M."/>
            <person name="Glockner F.O."/>
            <person name="Harder J."/>
        </authorList>
    </citation>
    <scope>NUCLEOTIDE SEQUENCE [LARGE SCALE GENOMIC DNA]</scope>
    <source>
        <strain evidence="1">K833</strain>
    </source>
</reference>
<accession>A0A0J1BAH9</accession>
<dbReference type="AlphaFoldDB" id="A0A0J1BAH9"/>
<dbReference type="PATRIC" id="fig|595434.4.peg.4268"/>
<evidence type="ECO:0000313" key="1">
    <source>
        <dbReference type="EMBL" id="KLU03491.1"/>
    </source>
</evidence>
<protein>
    <submittedName>
        <fullName evidence="1">Uncharacterized protein</fullName>
    </submittedName>
</protein>
<sequence>MRIRFFSEDDDWTTSGARIDTPENIAAIESILENIGSVIVEHWHYRGSSAPSRHVFDDIDDFNAYLAEQCFAGDAIDVWSMHELCTPENRLLTGKCADDEGRTPNGGAY</sequence>
<proteinExistence type="predicted"/>
<comment type="caution">
    <text evidence="1">The sequence shown here is derived from an EMBL/GenBank/DDBJ whole genome shotgun (WGS) entry which is preliminary data.</text>
</comment>
<dbReference type="EMBL" id="LECT01000037">
    <property type="protein sequence ID" value="KLU03491.1"/>
    <property type="molecule type" value="Genomic_DNA"/>
</dbReference>
<dbReference type="OrthoDB" id="5522051at2"/>
<organism evidence="1 2">
    <name type="scientific">Rhodopirellula islandica</name>
    <dbReference type="NCBI Taxonomy" id="595434"/>
    <lineage>
        <taxon>Bacteria</taxon>
        <taxon>Pseudomonadati</taxon>
        <taxon>Planctomycetota</taxon>
        <taxon>Planctomycetia</taxon>
        <taxon>Pirellulales</taxon>
        <taxon>Pirellulaceae</taxon>
        <taxon>Rhodopirellula</taxon>
    </lineage>
</organism>
<dbReference type="STRING" id="595434.RISK_004495"/>
<keyword evidence="2" id="KW-1185">Reference proteome</keyword>
<gene>
    <name evidence="1" type="ORF">RISK_004495</name>
</gene>
<evidence type="ECO:0000313" key="2">
    <source>
        <dbReference type="Proteomes" id="UP000036367"/>
    </source>
</evidence>
<dbReference type="Proteomes" id="UP000036367">
    <property type="component" value="Unassembled WGS sequence"/>
</dbReference>
<name>A0A0J1BAH9_RHOIS</name>